<sequence length="470" mass="52961">MKIMHQQMLAFLAILMTMIVIVGFLFAQFMFHSVYEQTYSNLNNYATTFFSLVVDTEEDNEKKLNVDPSAFKTARKVMSDQGVEVSIYDNKTHKRVYGSTGPKKISETLWQETFSGDARIKRTRTGEQLSVYRGWMYGGEKLGVVRVSRQIVGRSAQSTMLLEEMVAAMVIGGTLAMSLAAVISWRWSHVITDMQQATEQMTEGNYELKLTRTGKDELGHLARDINNLSLALRVQSDEIIEQEERRKQFMANASHEMRTPLTTMSGLLEGLAYDVFPEEEKSRAYALMQKETQRLIRLVEENLDYEKLRANKIVLRKQKIDAYKMISDLSNQLASKAAHEETTIAVSGDQQATVFGDQDRLTQVLFNLINNAIQFTQKGQIKVSVGRQHNATIFKVADTGIGMTAEQVDNVFERYYKADPSRMSTKGESGIGMAIVKQIITLYDGDIAIDSTPKVGTTITVTIPDQQTAN</sequence>
<dbReference type="SUPFAM" id="SSF47384">
    <property type="entry name" value="Homodimeric domain of signal transducing histidine kinase"/>
    <property type="match status" value="1"/>
</dbReference>
<dbReference type="eggNOG" id="COG2205">
    <property type="taxonomic scope" value="Bacteria"/>
</dbReference>
<evidence type="ECO:0000259" key="10">
    <source>
        <dbReference type="PROSITE" id="PS50109"/>
    </source>
</evidence>
<dbReference type="InterPro" id="IPR003660">
    <property type="entry name" value="HAMP_dom"/>
</dbReference>
<dbReference type="STRING" id="33968.BMS77_06220"/>
<feature type="transmembrane region" description="Helical" evidence="9">
    <location>
        <begin position="9"/>
        <end position="31"/>
    </location>
</feature>
<comment type="caution">
    <text evidence="12">The sequence shown here is derived from an EMBL/GenBank/DDBJ whole genome shotgun (WGS) entry which is preliminary data.</text>
</comment>
<dbReference type="SUPFAM" id="SSF158472">
    <property type="entry name" value="HAMP domain-like"/>
    <property type="match status" value="1"/>
</dbReference>
<dbReference type="InterPro" id="IPR036890">
    <property type="entry name" value="HATPase_C_sf"/>
</dbReference>
<keyword evidence="8 9" id="KW-0472">Membrane</keyword>
<dbReference type="CDD" id="cd00075">
    <property type="entry name" value="HATPase"/>
    <property type="match status" value="1"/>
</dbReference>
<reference evidence="12 13" key="1">
    <citation type="journal article" date="2017" name="Front. Microbiol.">
        <title>Genomic Characterization of Dairy Associated Leuconostoc Species and Diversity of Leuconostocs in Undefined Mixed Mesophilic Starter Cultures.</title>
        <authorList>
            <person name="Frantzen C.A."/>
            <person name="Kot W."/>
            <person name="Pedersen T.B."/>
            <person name="Ardo Y.M."/>
            <person name="Broadbent J.R."/>
            <person name="Neve H."/>
            <person name="Hansen L.H."/>
            <person name="Dal Bello F."/>
            <person name="Ostlie H.M."/>
            <person name="Kleppen H.P."/>
            <person name="Vogensen F.K."/>
            <person name="Holo H."/>
        </authorList>
    </citation>
    <scope>NUCLEOTIDE SEQUENCE [LARGE SCALE GENOMIC DNA]</scope>
    <source>
        <strain evidence="12 13">LMGCF08</strain>
    </source>
</reference>
<evidence type="ECO:0000256" key="1">
    <source>
        <dbReference type="ARBA" id="ARBA00000085"/>
    </source>
</evidence>
<dbReference type="GO" id="GO:0000155">
    <property type="term" value="F:phosphorelay sensor kinase activity"/>
    <property type="evidence" value="ECO:0007669"/>
    <property type="project" value="InterPro"/>
</dbReference>
<dbReference type="PRINTS" id="PR00344">
    <property type="entry name" value="BCTRLSENSOR"/>
</dbReference>
<protein>
    <recommendedName>
        <fullName evidence="3">histidine kinase</fullName>
        <ecNumber evidence="3">2.7.13.3</ecNumber>
    </recommendedName>
</protein>
<dbReference type="Proteomes" id="UP000192288">
    <property type="component" value="Unassembled WGS sequence"/>
</dbReference>
<dbReference type="SUPFAM" id="SSF55874">
    <property type="entry name" value="ATPase domain of HSP90 chaperone/DNA topoisomerase II/histidine kinase"/>
    <property type="match status" value="1"/>
</dbReference>
<organism evidence="12 13">
    <name type="scientific">Leuconostoc pseudomesenteroides</name>
    <dbReference type="NCBI Taxonomy" id="33968"/>
    <lineage>
        <taxon>Bacteria</taxon>
        <taxon>Bacillati</taxon>
        <taxon>Bacillota</taxon>
        <taxon>Bacilli</taxon>
        <taxon>Lactobacillales</taxon>
        <taxon>Lactobacillaceae</taxon>
        <taxon>Leuconostoc</taxon>
    </lineage>
</organism>
<dbReference type="FunFam" id="3.30.565.10:FF:000006">
    <property type="entry name" value="Sensor histidine kinase WalK"/>
    <property type="match status" value="1"/>
</dbReference>
<feature type="domain" description="Histidine kinase" evidence="10">
    <location>
        <begin position="252"/>
        <end position="467"/>
    </location>
</feature>
<dbReference type="SMART" id="SM00388">
    <property type="entry name" value="HisKA"/>
    <property type="match status" value="1"/>
</dbReference>
<keyword evidence="5" id="KW-0808">Transferase</keyword>
<dbReference type="InterPro" id="IPR003594">
    <property type="entry name" value="HATPase_dom"/>
</dbReference>
<evidence type="ECO:0000256" key="8">
    <source>
        <dbReference type="ARBA" id="ARBA00023136"/>
    </source>
</evidence>
<dbReference type="PROSITE" id="PS50885">
    <property type="entry name" value="HAMP"/>
    <property type="match status" value="1"/>
</dbReference>
<dbReference type="AlphaFoldDB" id="A0A1X0VDN2"/>
<dbReference type="CDD" id="cd00082">
    <property type="entry name" value="HisKA"/>
    <property type="match status" value="1"/>
</dbReference>
<dbReference type="PROSITE" id="PS50109">
    <property type="entry name" value="HIS_KIN"/>
    <property type="match status" value="1"/>
</dbReference>
<dbReference type="SMART" id="SM00304">
    <property type="entry name" value="HAMP"/>
    <property type="match status" value="1"/>
</dbReference>
<accession>A0A1X0VDN2</accession>
<dbReference type="InterPro" id="IPR003661">
    <property type="entry name" value="HisK_dim/P_dom"/>
</dbReference>
<feature type="transmembrane region" description="Helical" evidence="9">
    <location>
        <begin position="165"/>
        <end position="185"/>
    </location>
</feature>
<evidence type="ECO:0000256" key="7">
    <source>
        <dbReference type="ARBA" id="ARBA00023012"/>
    </source>
</evidence>
<keyword evidence="7" id="KW-0902">Two-component regulatory system</keyword>
<dbReference type="Gene3D" id="3.30.565.10">
    <property type="entry name" value="Histidine kinase-like ATPase, C-terminal domain"/>
    <property type="match status" value="1"/>
</dbReference>
<dbReference type="GO" id="GO:0005886">
    <property type="term" value="C:plasma membrane"/>
    <property type="evidence" value="ECO:0007669"/>
    <property type="project" value="TreeGrafter"/>
</dbReference>
<dbReference type="FunFam" id="1.10.287.130:FF:000001">
    <property type="entry name" value="Two-component sensor histidine kinase"/>
    <property type="match status" value="1"/>
</dbReference>
<evidence type="ECO:0000256" key="5">
    <source>
        <dbReference type="ARBA" id="ARBA00022679"/>
    </source>
</evidence>
<dbReference type="InterPro" id="IPR005467">
    <property type="entry name" value="His_kinase_dom"/>
</dbReference>
<dbReference type="PANTHER" id="PTHR45453">
    <property type="entry name" value="PHOSPHATE REGULON SENSOR PROTEIN PHOR"/>
    <property type="match status" value="1"/>
</dbReference>
<keyword evidence="9" id="KW-0812">Transmembrane</keyword>
<dbReference type="Pfam" id="PF00512">
    <property type="entry name" value="HisKA"/>
    <property type="match status" value="1"/>
</dbReference>
<keyword evidence="9" id="KW-1133">Transmembrane helix</keyword>
<keyword evidence="4" id="KW-0597">Phosphoprotein</keyword>
<proteinExistence type="predicted"/>
<dbReference type="GO" id="GO:0016036">
    <property type="term" value="P:cellular response to phosphate starvation"/>
    <property type="evidence" value="ECO:0007669"/>
    <property type="project" value="TreeGrafter"/>
</dbReference>
<evidence type="ECO:0000256" key="2">
    <source>
        <dbReference type="ARBA" id="ARBA00004370"/>
    </source>
</evidence>
<dbReference type="RefSeq" id="WP_080519309.1">
    <property type="nucleotide sequence ID" value="NZ_MPLS01000017.1"/>
</dbReference>
<dbReference type="Pfam" id="PF02518">
    <property type="entry name" value="HATPase_c"/>
    <property type="match status" value="1"/>
</dbReference>
<dbReference type="InterPro" id="IPR036097">
    <property type="entry name" value="HisK_dim/P_sf"/>
</dbReference>
<dbReference type="SMART" id="SM00387">
    <property type="entry name" value="HATPase_c"/>
    <property type="match status" value="1"/>
</dbReference>
<dbReference type="Pfam" id="PF00672">
    <property type="entry name" value="HAMP"/>
    <property type="match status" value="1"/>
</dbReference>
<dbReference type="GO" id="GO:0004721">
    <property type="term" value="F:phosphoprotein phosphatase activity"/>
    <property type="evidence" value="ECO:0007669"/>
    <property type="project" value="TreeGrafter"/>
</dbReference>
<evidence type="ECO:0000256" key="9">
    <source>
        <dbReference type="SAM" id="Phobius"/>
    </source>
</evidence>
<evidence type="ECO:0000313" key="13">
    <source>
        <dbReference type="Proteomes" id="UP000192288"/>
    </source>
</evidence>
<comment type="catalytic activity">
    <reaction evidence="1">
        <text>ATP + protein L-histidine = ADP + protein N-phospho-L-histidine.</text>
        <dbReference type="EC" id="2.7.13.3"/>
    </reaction>
</comment>
<dbReference type="EC" id="2.7.13.3" evidence="3"/>
<dbReference type="InterPro" id="IPR004358">
    <property type="entry name" value="Sig_transdc_His_kin-like_C"/>
</dbReference>
<dbReference type="InterPro" id="IPR050351">
    <property type="entry name" value="BphY/WalK/GraS-like"/>
</dbReference>
<evidence type="ECO:0000256" key="4">
    <source>
        <dbReference type="ARBA" id="ARBA00022553"/>
    </source>
</evidence>
<dbReference type="EMBL" id="MPLS01000017">
    <property type="protein sequence ID" value="ORI97686.1"/>
    <property type="molecule type" value="Genomic_DNA"/>
</dbReference>
<comment type="subcellular location">
    <subcellularLocation>
        <location evidence="2">Membrane</location>
    </subcellularLocation>
</comment>
<dbReference type="Gene3D" id="6.10.340.10">
    <property type="match status" value="1"/>
</dbReference>
<dbReference type="CDD" id="cd06225">
    <property type="entry name" value="HAMP"/>
    <property type="match status" value="1"/>
</dbReference>
<gene>
    <name evidence="12" type="ORF">BMR96_05830</name>
</gene>
<keyword evidence="6 12" id="KW-0418">Kinase</keyword>
<evidence type="ECO:0000259" key="11">
    <source>
        <dbReference type="PROSITE" id="PS50885"/>
    </source>
</evidence>
<dbReference type="PANTHER" id="PTHR45453:SF1">
    <property type="entry name" value="PHOSPHATE REGULON SENSOR PROTEIN PHOR"/>
    <property type="match status" value="1"/>
</dbReference>
<evidence type="ECO:0000313" key="12">
    <source>
        <dbReference type="EMBL" id="ORI97686.1"/>
    </source>
</evidence>
<name>A0A1X0VDN2_LEUPS</name>
<evidence type="ECO:0000256" key="3">
    <source>
        <dbReference type="ARBA" id="ARBA00012438"/>
    </source>
</evidence>
<evidence type="ECO:0000256" key="6">
    <source>
        <dbReference type="ARBA" id="ARBA00022777"/>
    </source>
</evidence>
<dbReference type="Gene3D" id="1.10.287.130">
    <property type="match status" value="1"/>
</dbReference>
<feature type="domain" description="HAMP" evidence="11">
    <location>
        <begin position="185"/>
        <end position="237"/>
    </location>
</feature>